<feature type="domain" description="DinB-like" evidence="1">
    <location>
        <begin position="9"/>
        <end position="155"/>
    </location>
</feature>
<gene>
    <name evidence="2" type="ORF">QWY13_09230</name>
</gene>
<evidence type="ECO:0000313" key="2">
    <source>
        <dbReference type="EMBL" id="MDN7245684.1"/>
    </source>
</evidence>
<dbReference type="RefSeq" id="WP_301856332.1">
    <property type="nucleotide sequence ID" value="NZ_JAUJWU010000002.1"/>
</dbReference>
<dbReference type="InterPro" id="IPR024775">
    <property type="entry name" value="DinB-like"/>
</dbReference>
<evidence type="ECO:0000259" key="1">
    <source>
        <dbReference type="Pfam" id="PF12867"/>
    </source>
</evidence>
<accession>A0ABT8NCS2</accession>
<dbReference type="EMBL" id="JAUJWU010000002">
    <property type="protein sequence ID" value="MDN7245684.1"/>
    <property type="molecule type" value="Genomic_DNA"/>
</dbReference>
<organism evidence="2 3">
    <name type="scientific">Planococcus shenhongbingii</name>
    <dbReference type="NCBI Taxonomy" id="3058398"/>
    <lineage>
        <taxon>Bacteria</taxon>
        <taxon>Bacillati</taxon>
        <taxon>Bacillota</taxon>
        <taxon>Bacilli</taxon>
        <taxon>Bacillales</taxon>
        <taxon>Caryophanaceae</taxon>
        <taxon>Planococcus</taxon>
    </lineage>
</organism>
<name>A0ABT8NCS2_9BACL</name>
<dbReference type="Proteomes" id="UP001172142">
    <property type="component" value="Unassembled WGS sequence"/>
</dbReference>
<dbReference type="SUPFAM" id="SSF109854">
    <property type="entry name" value="DinB/YfiT-like putative metalloenzymes"/>
    <property type="match status" value="1"/>
</dbReference>
<evidence type="ECO:0000313" key="3">
    <source>
        <dbReference type="Proteomes" id="UP001172142"/>
    </source>
</evidence>
<dbReference type="Pfam" id="PF12867">
    <property type="entry name" value="DinB_2"/>
    <property type="match status" value="1"/>
</dbReference>
<reference evidence="2 3" key="1">
    <citation type="submission" date="2023-07" db="EMBL/GenBank/DDBJ databases">
        <title>Novel species in genus Planococcus.</title>
        <authorList>
            <person name="Ning S."/>
        </authorList>
    </citation>
    <scope>NUCLEOTIDE SEQUENCE [LARGE SCALE GENOMIC DNA]</scope>
    <source>
        <strain evidence="2 3">N017</strain>
    </source>
</reference>
<dbReference type="InterPro" id="IPR034660">
    <property type="entry name" value="DinB/YfiT-like"/>
</dbReference>
<dbReference type="Gene3D" id="1.20.120.450">
    <property type="entry name" value="dinb family like domain"/>
    <property type="match status" value="1"/>
</dbReference>
<sequence length="168" mass="19036">MFKDENAKIRNAVLKAVEGVNDETLNRKPSTDEWSPMQILDHLQLMETMIARSLAKQLASGKYEKAVKKPIQLTVSRVVKVDAPHHVVPSAEFIPLEDMKKRLEASRALLHKVYDGAAAEALEGKSMPHPVFGKVPLIQWFPFIGLHEKRHLKQLKKTLEKLETAKVE</sequence>
<keyword evidence="3" id="KW-1185">Reference proteome</keyword>
<protein>
    <submittedName>
        <fullName evidence="2">DinB family protein</fullName>
    </submittedName>
</protein>
<proteinExistence type="predicted"/>
<comment type="caution">
    <text evidence="2">The sequence shown here is derived from an EMBL/GenBank/DDBJ whole genome shotgun (WGS) entry which is preliminary data.</text>
</comment>